<keyword evidence="3" id="KW-0804">Transcription</keyword>
<evidence type="ECO:0000259" key="5">
    <source>
        <dbReference type="PROSITE" id="PS50995"/>
    </source>
</evidence>
<reference evidence="6 7" key="1">
    <citation type="submission" date="2022-10" db="EMBL/GenBank/DDBJ databases">
        <title>The complete genomes of actinobacterial strains from the NBC collection.</title>
        <authorList>
            <person name="Joergensen T.S."/>
            <person name="Alvarez Arevalo M."/>
            <person name="Sterndorff E.B."/>
            <person name="Faurdal D."/>
            <person name="Vuksanovic O."/>
            <person name="Mourched A.-S."/>
            <person name="Charusanti P."/>
            <person name="Shaw S."/>
            <person name="Blin K."/>
            <person name="Weber T."/>
        </authorList>
    </citation>
    <scope>NUCLEOTIDE SEQUENCE [LARGE SCALE GENOMIC DNA]</scope>
    <source>
        <strain evidence="6 7">NBC_00319</strain>
    </source>
</reference>
<dbReference type="InterPro" id="IPR000835">
    <property type="entry name" value="HTH_MarR-typ"/>
</dbReference>
<proteinExistence type="predicted"/>
<dbReference type="EMBL" id="CP108021">
    <property type="protein sequence ID" value="WUM22001.1"/>
    <property type="molecule type" value="Genomic_DNA"/>
</dbReference>
<keyword evidence="2" id="KW-0238">DNA-binding</keyword>
<dbReference type="AlphaFoldDB" id="A0AAU4K7E6"/>
<dbReference type="InterPro" id="IPR023187">
    <property type="entry name" value="Tscrpt_reg_MarR-type_CS"/>
</dbReference>
<dbReference type="RefSeq" id="WP_328858944.1">
    <property type="nucleotide sequence ID" value="NZ_CP108021.1"/>
</dbReference>
<dbReference type="SUPFAM" id="SSF46785">
    <property type="entry name" value="Winged helix' DNA-binding domain"/>
    <property type="match status" value="1"/>
</dbReference>
<evidence type="ECO:0000256" key="1">
    <source>
        <dbReference type="ARBA" id="ARBA00023015"/>
    </source>
</evidence>
<dbReference type="CDD" id="cd00090">
    <property type="entry name" value="HTH_ARSR"/>
    <property type="match status" value="1"/>
</dbReference>
<dbReference type="GO" id="GO:0003677">
    <property type="term" value="F:DNA binding"/>
    <property type="evidence" value="ECO:0007669"/>
    <property type="project" value="UniProtKB-KW"/>
</dbReference>
<name>A0AAU4K7E6_9NOCA</name>
<dbReference type="GO" id="GO:0003700">
    <property type="term" value="F:DNA-binding transcription factor activity"/>
    <property type="evidence" value="ECO:0007669"/>
    <property type="project" value="InterPro"/>
</dbReference>
<organism evidence="6 7">
    <name type="scientific">Williamsia herbipolensis</name>
    <dbReference type="NCBI Taxonomy" id="1603258"/>
    <lineage>
        <taxon>Bacteria</taxon>
        <taxon>Bacillati</taxon>
        <taxon>Actinomycetota</taxon>
        <taxon>Actinomycetes</taxon>
        <taxon>Mycobacteriales</taxon>
        <taxon>Nocardiaceae</taxon>
        <taxon>Williamsia</taxon>
    </lineage>
</organism>
<feature type="region of interest" description="Disordered" evidence="4">
    <location>
        <begin position="157"/>
        <end position="191"/>
    </location>
</feature>
<evidence type="ECO:0000313" key="6">
    <source>
        <dbReference type="EMBL" id="WUM22001.1"/>
    </source>
</evidence>
<protein>
    <submittedName>
        <fullName evidence="6">MarR family transcriptional regulator</fullName>
    </submittedName>
</protein>
<keyword evidence="7" id="KW-1185">Reference proteome</keyword>
<dbReference type="InterPro" id="IPR011991">
    <property type="entry name" value="ArsR-like_HTH"/>
</dbReference>
<dbReference type="InterPro" id="IPR036390">
    <property type="entry name" value="WH_DNA-bd_sf"/>
</dbReference>
<dbReference type="InterPro" id="IPR039422">
    <property type="entry name" value="MarR/SlyA-like"/>
</dbReference>
<dbReference type="PANTHER" id="PTHR33164:SF57">
    <property type="entry name" value="MARR-FAMILY TRANSCRIPTIONAL REGULATOR"/>
    <property type="match status" value="1"/>
</dbReference>
<feature type="domain" description="HTH marR-type" evidence="5">
    <location>
        <begin position="7"/>
        <end position="140"/>
    </location>
</feature>
<dbReference type="Gene3D" id="1.10.10.10">
    <property type="entry name" value="Winged helix-like DNA-binding domain superfamily/Winged helix DNA-binding domain"/>
    <property type="match status" value="1"/>
</dbReference>
<dbReference type="Pfam" id="PF12802">
    <property type="entry name" value="MarR_2"/>
    <property type="match status" value="1"/>
</dbReference>
<accession>A0AAU4K7E6</accession>
<dbReference type="SMART" id="SM00347">
    <property type="entry name" value="HTH_MARR"/>
    <property type="match status" value="1"/>
</dbReference>
<dbReference type="Proteomes" id="UP001432128">
    <property type="component" value="Chromosome"/>
</dbReference>
<keyword evidence="1" id="KW-0805">Transcription regulation</keyword>
<dbReference type="KEGG" id="whr:OG579_09620"/>
<feature type="compositionally biased region" description="Basic and acidic residues" evidence="4">
    <location>
        <begin position="157"/>
        <end position="182"/>
    </location>
</feature>
<gene>
    <name evidence="6" type="ORF">OG579_09620</name>
</gene>
<dbReference type="PROSITE" id="PS50995">
    <property type="entry name" value="HTH_MARR_2"/>
    <property type="match status" value="1"/>
</dbReference>
<dbReference type="PROSITE" id="PS01117">
    <property type="entry name" value="HTH_MARR_1"/>
    <property type="match status" value="1"/>
</dbReference>
<dbReference type="PANTHER" id="PTHR33164">
    <property type="entry name" value="TRANSCRIPTIONAL REGULATOR, MARR FAMILY"/>
    <property type="match status" value="1"/>
</dbReference>
<evidence type="ECO:0000256" key="2">
    <source>
        <dbReference type="ARBA" id="ARBA00023125"/>
    </source>
</evidence>
<dbReference type="GO" id="GO:0006950">
    <property type="term" value="P:response to stress"/>
    <property type="evidence" value="ECO:0007669"/>
    <property type="project" value="TreeGrafter"/>
</dbReference>
<evidence type="ECO:0000256" key="3">
    <source>
        <dbReference type="ARBA" id="ARBA00023163"/>
    </source>
</evidence>
<evidence type="ECO:0000313" key="7">
    <source>
        <dbReference type="Proteomes" id="UP001432128"/>
    </source>
</evidence>
<dbReference type="InterPro" id="IPR036388">
    <property type="entry name" value="WH-like_DNA-bd_sf"/>
</dbReference>
<sequence>MSRPENVDELIAVLGRWARIRERLVVTKLRTPDGTVETAAFQCLFELAVGPLRSGELAERLFADPSTVSRHIASLVGLGYVRREADPRDGRATILVLTDPGRRQVEAVREHRMRGMDSMLGEFSDGDIGNLATLMTRFVDAAEQFAGQVDDEHIISVGAHADDPTPTRTDSDIHDTTDDLAARSRHAKASR</sequence>
<evidence type="ECO:0000256" key="4">
    <source>
        <dbReference type="SAM" id="MobiDB-lite"/>
    </source>
</evidence>